<dbReference type="AlphaFoldDB" id="F4L6D0"/>
<feature type="signal peptide" evidence="1">
    <location>
        <begin position="1"/>
        <end position="20"/>
    </location>
</feature>
<dbReference type="eggNOG" id="COG0657">
    <property type="taxonomic scope" value="Bacteria"/>
</dbReference>
<dbReference type="RefSeq" id="WP_013763370.1">
    <property type="nucleotide sequence ID" value="NC_015510.1"/>
</dbReference>
<dbReference type="Pfam" id="PF01738">
    <property type="entry name" value="DLH"/>
    <property type="match status" value="1"/>
</dbReference>
<dbReference type="InterPro" id="IPR002925">
    <property type="entry name" value="Dienelactn_hydro"/>
</dbReference>
<dbReference type="SUPFAM" id="SSF81296">
    <property type="entry name" value="E set domains"/>
    <property type="match status" value="1"/>
</dbReference>
<dbReference type="PANTHER" id="PTHR48098:SF1">
    <property type="entry name" value="DIACYLGLYCEROL ACYLTRANSFERASE_MYCOLYLTRANSFERASE AG85A"/>
    <property type="match status" value="1"/>
</dbReference>
<dbReference type="STRING" id="760192.Halhy_0911"/>
<name>F4L6D0_HALH1</name>
<organism evidence="4 5">
    <name type="scientific">Haliscomenobacter hydrossis (strain ATCC 27775 / DSM 1100 / LMG 10767 / O)</name>
    <dbReference type="NCBI Taxonomy" id="760192"/>
    <lineage>
        <taxon>Bacteria</taxon>
        <taxon>Pseudomonadati</taxon>
        <taxon>Bacteroidota</taxon>
        <taxon>Saprospiria</taxon>
        <taxon>Saprospirales</taxon>
        <taxon>Haliscomenobacteraceae</taxon>
        <taxon>Haliscomenobacter</taxon>
    </lineage>
</organism>
<evidence type="ECO:0000259" key="3">
    <source>
        <dbReference type="Pfam" id="PF02922"/>
    </source>
</evidence>
<dbReference type="Pfam" id="PF00756">
    <property type="entry name" value="Esterase"/>
    <property type="match status" value="1"/>
</dbReference>
<reference evidence="4 5" key="1">
    <citation type="journal article" date="2011" name="Stand. Genomic Sci.">
        <title>Complete genome sequence of Haliscomenobacter hydrossis type strain (O).</title>
        <authorList>
            <consortium name="US DOE Joint Genome Institute (JGI-PGF)"/>
            <person name="Daligault H."/>
            <person name="Lapidus A."/>
            <person name="Zeytun A."/>
            <person name="Nolan M."/>
            <person name="Lucas S."/>
            <person name="Del Rio T.G."/>
            <person name="Tice H."/>
            <person name="Cheng J.F."/>
            <person name="Tapia R."/>
            <person name="Han C."/>
            <person name="Goodwin L."/>
            <person name="Pitluck S."/>
            <person name="Liolios K."/>
            <person name="Pagani I."/>
            <person name="Ivanova N."/>
            <person name="Huntemann M."/>
            <person name="Mavromatis K."/>
            <person name="Mikhailova N."/>
            <person name="Pati A."/>
            <person name="Chen A."/>
            <person name="Palaniappan K."/>
            <person name="Land M."/>
            <person name="Hauser L."/>
            <person name="Brambilla E.M."/>
            <person name="Rohde M."/>
            <person name="Verbarg S."/>
            <person name="Goker M."/>
            <person name="Bristow J."/>
            <person name="Eisen J.A."/>
            <person name="Markowitz V."/>
            <person name="Hugenholtz P."/>
            <person name="Kyrpides N.C."/>
            <person name="Klenk H.P."/>
            <person name="Woyke T."/>
        </authorList>
    </citation>
    <scope>NUCLEOTIDE SEQUENCE [LARGE SCALE GENOMIC DNA]</scope>
    <source>
        <strain evidence="5">ATCC 27775 / DSM 1100 / LMG 10767 / O</strain>
    </source>
</reference>
<dbReference type="Gene3D" id="3.40.50.1820">
    <property type="entry name" value="alpha/beta hydrolase"/>
    <property type="match status" value="2"/>
</dbReference>
<dbReference type="InterPro" id="IPR004193">
    <property type="entry name" value="Glyco_hydro_13_N"/>
</dbReference>
<gene>
    <name evidence="4" type="ordered locus">Halhy_0911</name>
</gene>
<feature type="domain" description="Dienelactone hydrolase" evidence="2">
    <location>
        <begin position="60"/>
        <end position="269"/>
    </location>
</feature>
<dbReference type="InterPro" id="IPR013783">
    <property type="entry name" value="Ig-like_fold"/>
</dbReference>
<dbReference type="eggNOG" id="COG2382">
    <property type="taxonomic scope" value="Bacteria"/>
</dbReference>
<evidence type="ECO:0000259" key="2">
    <source>
        <dbReference type="Pfam" id="PF01738"/>
    </source>
</evidence>
<sequence>MKKALVLLALCILCNAGLNAQKVIQLYEGKPKGSENWTWSEQTSTMFNTEVVYNVVQPTITAYLPHPQNANGTAVIVAPGGAFHTLSINSEGIDVAKWLNSKGVAAFVLKYRVARSFTNDPMRELMGKMGDFKKLDEENAPIIPLATADGLTAMKYVREHAKEMNINPERIGFMGFSAGGTLTMSVVYTATDETRPNFVAPIYPYENAILGSEIPKAKTPIFVAVAGDDQLGFMPHSINIYKKWFEAKQPAELHIYEKGGHGFGMRKQGLPTDTWYERFGEWLKLQGLLPPPPPMANANPFQRPPSPNDTLSSVKVLPDGKIRFSMYAPNAHEVSVSGDYAPTFGANKLSKDYSGVWTYTSDFVVKPDVYTYDFTVDGLKIFDPKNAQYKESNSGFSNVYEVSGAENDFQTLKNVPHGRIEKLNYVSSALGGITRRLHVYLPPNYDKVKTPLPVLYLLHGGGDNDASWTTVGRANLILDNLYAAGKLKDMIVVMPAGHTPKAALAMGAGPDQDPFCQDLVKDIIPFIESNFKVSPKREHRAIAGLSMGGVQTLNLALWYPEKFSYVYPMSTGYFPPVIKELEEKYSSVLKNPAINQFKLFTIGAGKGDALVMQNNKNTMDLFTKMGIKFNYVETEGSHTFLVWRRNLAYIAPLLFR</sequence>
<dbReference type="InterPro" id="IPR029058">
    <property type="entry name" value="AB_hydrolase_fold"/>
</dbReference>
<dbReference type="Gene3D" id="2.60.40.10">
    <property type="entry name" value="Immunoglobulins"/>
    <property type="match status" value="1"/>
</dbReference>
<dbReference type="InterPro" id="IPR050583">
    <property type="entry name" value="Mycobacterial_A85_antigen"/>
</dbReference>
<proteinExistence type="predicted"/>
<dbReference type="GO" id="GO:0016747">
    <property type="term" value="F:acyltransferase activity, transferring groups other than amino-acyl groups"/>
    <property type="evidence" value="ECO:0007669"/>
    <property type="project" value="TreeGrafter"/>
</dbReference>
<dbReference type="PANTHER" id="PTHR48098">
    <property type="entry name" value="ENTEROCHELIN ESTERASE-RELATED"/>
    <property type="match status" value="1"/>
</dbReference>
<dbReference type="HOGENOM" id="CLU_417845_0_0_10"/>
<dbReference type="GO" id="GO:0004553">
    <property type="term" value="F:hydrolase activity, hydrolyzing O-glycosyl compounds"/>
    <property type="evidence" value="ECO:0007669"/>
    <property type="project" value="InterPro"/>
</dbReference>
<feature type="domain" description="Glycoside hydrolase family 13 N-terminal" evidence="3">
    <location>
        <begin position="318"/>
        <end position="377"/>
    </location>
</feature>
<dbReference type="EMBL" id="CP002691">
    <property type="protein sequence ID" value="AEE48812.1"/>
    <property type="molecule type" value="Genomic_DNA"/>
</dbReference>
<dbReference type="CDD" id="cd11294">
    <property type="entry name" value="E_set_Esterase_like_N"/>
    <property type="match status" value="1"/>
</dbReference>
<evidence type="ECO:0000313" key="5">
    <source>
        <dbReference type="Proteomes" id="UP000008461"/>
    </source>
</evidence>
<accession>F4L6D0</accession>
<reference key="2">
    <citation type="submission" date="2011-04" db="EMBL/GenBank/DDBJ databases">
        <title>Complete sequence of chromosome of Haliscomenobacter hydrossis DSM 1100.</title>
        <authorList>
            <consortium name="US DOE Joint Genome Institute (JGI-PGF)"/>
            <person name="Lucas S."/>
            <person name="Han J."/>
            <person name="Lapidus A."/>
            <person name="Bruce D."/>
            <person name="Goodwin L."/>
            <person name="Pitluck S."/>
            <person name="Peters L."/>
            <person name="Kyrpides N."/>
            <person name="Mavromatis K."/>
            <person name="Ivanova N."/>
            <person name="Ovchinnikova G."/>
            <person name="Pagani I."/>
            <person name="Daligault H."/>
            <person name="Detter J.C."/>
            <person name="Han C."/>
            <person name="Land M."/>
            <person name="Hauser L."/>
            <person name="Markowitz V."/>
            <person name="Cheng J.-F."/>
            <person name="Hugenholtz P."/>
            <person name="Woyke T."/>
            <person name="Wu D."/>
            <person name="Verbarg S."/>
            <person name="Frueling A."/>
            <person name="Brambilla E."/>
            <person name="Klenk H.-P."/>
            <person name="Eisen J.A."/>
        </authorList>
    </citation>
    <scope>NUCLEOTIDE SEQUENCE</scope>
    <source>
        <strain>DSM 1100</strain>
    </source>
</reference>
<keyword evidence="1" id="KW-0732">Signal</keyword>
<dbReference type="InterPro" id="IPR014756">
    <property type="entry name" value="Ig_E-set"/>
</dbReference>
<evidence type="ECO:0000256" key="1">
    <source>
        <dbReference type="SAM" id="SignalP"/>
    </source>
</evidence>
<protein>
    <submittedName>
        <fullName evidence="4">Esterase</fullName>
    </submittedName>
</protein>
<dbReference type="Pfam" id="PF02922">
    <property type="entry name" value="CBM_48"/>
    <property type="match status" value="1"/>
</dbReference>
<dbReference type="SUPFAM" id="SSF53474">
    <property type="entry name" value="alpha/beta-Hydrolases"/>
    <property type="match status" value="2"/>
</dbReference>
<keyword evidence="5" id="KW-1185">Reference proteome</keyword>
<dbReference type="KEGG" id="hhy:Halhy_0911"/>
<dbReference type="InterPro" id="IPR000801">
    <property type="entry name" value="Esterase-like"/>
</dbReference>
<feature type="chain" id="PRO_5003310727" evidence="1">
    <location>
        <begin position="21"/>
        <end position="656"/>
    </location>
</feature>
<dbReference type="Proteomes" id="UP000008461">
    <property type="component" value="Chromosome"/>
</dbReference>
<dbReference type="GO" id="GO:0005975">
    <property type="term" value="P:carbohydrate metabolic process"/>
    <property type="evidence" value="ECO:0007669"/>
    <property type="project" value="InterPro"/>
</dbReference>
<evidence type="ECO:0000313" key="4">
    <source>
        <dbReference type="EMBL" id="AEE48812.1"/>
    </source>
</evidence>